<evidence type="ECO:0000256" key="27">
    <source>
        <dbReference type="ARBA" id="ARBA00024347"/>
    </source>
</evidence>
<evidence type="ECO:0000259" key="37">
    <source>
        <dbReference type="PROSITE" id="PS51059"/>
    </source>
</evidence>
<dbReference type="FunFam" id="1.20.142.10:FF:000001">
    <property type="entry name" value="Poly [ADP-ribose] polymerase"/>
    <property type="match status" value="1"/>
</dbReference>
<dbReference type="GO" id="GO:0016779">
    <property type="term" value="F:nucleotidyltransferase activity"/>
    <property type="evidence" value="ECO:0007669"/>
    <property type="project" value="UniProtKB-KW"/>
</dbReference>
<accession>A0A4W6D8I2</accession>
<feature type="domain" description="PARP alpha-helical" evidence="38">
    <location>
        <begin position="645"/>
        <end position="762"/>
    </location>
</feature>
<keyword evidence="7" id="KW-0021">Allosteric enzyme</keyword>
<keyword evidence="6" id="KW-1017">Isopeptide bond</keyword>
<keyword evidence="23" id="KW-0234">DNA repair</keyword>
<gene>
    <name evidence="40" type="primary">PARP1</name>
    <name evidence="40" type="synonym">parp1</name>
</gene>
<dbReference type="EC" id="2.4.2.30" evidence="32"/>
<dbReference type="SUPFAM" id="SSF52113">
    <property type="entry name" value="BRCT domain"/>
    <property type="match status" value="1"/>
</dbReference>
<keyword evidence="12 32" id="KW-0479">Metal-binding</keyword>
<dbReference type="FunFam" id="3.40.50.10190:FF:000030">
    <property type="entry name" value="Poly [ADP-ribose] polymerase"/>
    <property type="match status" value="1"/>
</dbReference>
<dbReference type="GO" id="GO:0140805">
    <property type="term" value="F:NAD+-protein-serine ADP-ribosyltransferase activity"/>
    <property type="evidence" value="ECO:0007669"/>
    <property type="project" value="RHEA"/>
</dbReference>
<dbReference type="InterPro" id="IPR004102">
    <property type="entry name" value="Poly(ADP-ribose)pol_reg_dom"/>
</dbReference>
<sequence>MADSQEDKLYRAEYAKSGRASCKKCKENIAKDSLRMAIMVQSPMFDGKVPHWHHFSCFWQRAAAQSTADIAGYSDLRWEDQEKVKKAIESGGAAGGKGDQKSGAKGEKTLNDFAVEYAKSNRSTCKGCDQKIEKDQIRVSKKTVDPEKPQLGLIDRWYHTACFVSRREELAFKPEYTAAQLKGFNALRAEDKEELKKRLPAVKSEGKRKSDEVDGVSKKQKKEEEEEKKKLDDQLKNQSQLIWGIKDKLRKFCSINDMKELLIANGQEVPSGESNVVDCLADGMAFGALEACKECKGQLVFKGDAYYCTGDISAWTKCVFKTATPVRKDWVIPKEFNEVPFLKKFKFKRQDRVYPKEAPNQTQAAAKAKPLASASTPSGERGNLNLTKNKDDLKAAVEEMGGKITGTASKASLCLSTKKEVEKMSKKMEEVRDAGVRVVSEDFLTDIKSSGKAIQELVSLHAISPWGAEVKVEAQAPSAASKSGALATKSTGRVKEEEGGSKAKKMKLTVKGGAAVDPDSGLENSAHVLEQSGKMYSATLGLVDIVRGTNSYYKLQLLEDDVQKRYWVFRSWGRVGTTIGGNKLDKFHDKNSALDNFLGVYKEKTGNDWGSSNFTKYPNKFYPLEIDYGQDEEAVKRLTATAGTKSKLAKPVQELIKMIFDVESMKKAMVEFEIDLQKMPLGKLSKRQIQSAYALLTEVQQAVSDGVPEAQILDLSNRFYTLIPHDFGMKKPPLLSNLDYIQAKVQMLDNLLDIEVAYSLLRGGAQDNENDPIDINYEKLKTKIEVVDKNTNEAEIIMQYVKNTHAATHNTYTLEVQEIFKIVREGERQRYRPFEELHNRQLLWHGSRATNYAGILSQGLRIAPPEAPVTGYMFGKGVYFADMVSKSANYCHTSQSDPVGLILLAEVALGNMHELKKASHITKLPKGKHSVKGLGRTAPDPSAAASLDGVQVPLGKGVHTNIDDTSLLYNEYIVYDVAQINMKYLLKIKFNYQTSLW</sequence>
<dbReference type="InterPro" id="IPR001357">
    <property type="entry name" value="BRCT_dom"/>
</dbReference>
<dbReference type="InterPro" id="IPR001510">
    <property type="entry name" value="Znf_PARP"/>
</dbReference>
<evidence type="ECO:0000256" key="8">
    <source>
        <dbReference type="ARBA" id="ARBA00022588"/>
    </source>
</evidence>
<keyword evidence="14" id="KW-0227">DNA damage</keyword>
<evidence type="ECO:0000256" key="5">
    <source>
        <dbReference type="ARBA" id="ARBA00022490"/>
    </source>
</evidence>
<evidence type="ECO:0000256" key="14">
    <source>
        <dbReference type="ARBA" id="ARBA00022763"/>
    </source>
</evidence>
<dbReference type="GO" id="GO:0003677">
    <property type="term" value="F:DNA binding"/>
    <property type="evidence" value="ECO:0007669"/>
    <property type="project" value="UniProtKB-UniRule"/>
</dbReference>
<dbReference type="InterPro" id="IPR036616">
    <property type="entry name" value="Poly(ADP-ribose)pol_reg_dom_sf"/>
</dbReference>
<dbReference type="GO" id="GO:0140806">
    <property type="term" value="F:NAD+-protein-aspartate ADP-ribosyltransferase activity"/>
    <property type="evidence" value="ECO:0007669"/>
    <property type="project" value="RHEA"/>
</dbReference>
<dbReference type="FunFam" id="1.10.20.130:FF:000001">
    <property type="entry name" value="Poly [ADP-ribose] polymerase"/>
    <property type="match status" value="1"/>
</dbReference>
<keyword evidence="24 32" id="KW-0539">Nucleus</keyword>
<reference evidence="40" key="3">
    <citation type="submission" date="2025-09" db="UniProtKB">
        <authorList>
            <consortium name="Ensembl"/>
        </authorList>
    </citation>
    <scope>IDENTIFICATION</scope>
</reference>
<dbReference type="Pfam" id="PF05406">
    <property type="entry name" value="WGR"/>
    <property type="match status" value="1"/>
</dbReference>
<comment type="catalytic activity">
    <reaction evidence="25">
        <text>L-glutamyl-[protein] + NAD(+) = 5-O-(ADP-D-ribosyl)-L-glutamyl-[protein] + nicotinamide</text>
        <dbReference type="Rhea" id="RHEA:58224"/>
        <dbReference type="Rhea" id="RHEA-COMP:10208"/>
        <dbReference type="Rhea" id="RHEA-COMP:15089"/>
        <dbReference type="ChEBI" id="CHEBI:17154"/>
        <dbReference type="ChEBI" id="CHEBI:29973"/>
        <dbReference type="ChEBI" id="CHEBI:57540"/>
        <dbReference type="ChEBI" id="CHEBI:142540"/>
    </reaction>
    <physiologicalReaction direction="left-to-right" evidence="25">
        <dbReference type="Rhea" id="RHEA:58225"/>
    </physiologicalReaction>
</comment>
<dbReference type="GO" id="GO:0140807">
    <property type="term" value="F:NAD+-protein-glutamate ADP-ribosyltransferase activity"/>
    <property type="evidence" value="ECO:0007669"/>
    <property type="project" value="RHEA"/>
</dbReference>
<dbReference type="GO" id="GO:0006302">
    <property type="term" value="P:double-strand break repair"/>
    <property type="evidence" value="ECO:0007669"/>
    <property type="project" value="TreeGrafter"/>
</dbReference>
<evidence type="ECO:0000259" key="35">
    <source>
        <dbReference type="PROSITE" id="PS50064"/>
    </source>
</evidence>
<dbReference type="FunFam" id="2.20.25.630:FF:000001">
    <property type="entry name" value="Poly [ADP-ribose] polymerase"/>
    <property type="match status" value="1"/>
</dbReference>
<dbReference type="CDD" id="cd17747">
    <property type="entry name" value="BRCT_PARP1"/>
    <property type="match status" value="1"/>
</dbReference>
<dbReference type="InterPro" id="IPR012317">
    <property type="entry name" value="Poly(ADP-ribose)pol_cat_dom"/>
</dbReference>
<evidence type="ECO:0000256" key="20">
    <source>
        <dbReference type="ARBA" id="ARBA00023027"/>
    </source>
</evidence>
<dbReference type="Proteomes" id="UP000314980">
    <property type="component" value="Unassembled WGS sequence"/>
</dbReference>
<dbReference type="FunFam" id="3.30.1740.10:FF:000002">
    <property type="entry name" value="Poly [ADP-ribose] polymerase"/>
    <property type="match status" value="1"/>
</dbReference>
<keyword evidence="13" id="KW-0677">Repeat</keyword>
<evidence type="ECO:0000256" key="1">
    <source>
        <dbReference type="ARBA" id="ARBA00004286"/>
    </source>
</evidence>
<keyword evidence="19" id="KW-0805">Transcription regulation</keyword>
<keyword evidence="8" id="KW-0399">Innate immunity</keyword>
<evidence type="ECO:0000256" key="12">
    <source>
        <dbReference type="ARBA" id="ARBA00022723"/>
    </source>
</evidence>
<evidence type="ECO:0000259" key="38">
    <source>
        <dbReference type="PROSITE" id="PS51060"/>
    </source>
</evidence>
<dbReference type="GO" id="GO:0140808">
    <property type="term" value="F:NAD+-protein-tyrosine ADP-ribosyltransferase activity"/>
    <property type="evidence" value="ECO:0007669"/>
    <property type="project" value="RHEA"/>
</dbReference>
<evidence type="ECO:0000256" key="17">
    <source>
        <dbReference type="ARBA" id="ARBA00022833"/>
    </source>
</evidence>
<reference evidence="41" key="1">
    <citation type="submission" date="2015-09" db="EMBL/GenBank/DDBJ databases">
        <authorList>
            <person name="Sai Rama Sridatta P."/>
        </authorList>
    </citation>
    <scope>NUCLEOTIDE SEQUENCE [LARGE SCALE GENOMIC DNA]</scope>
</reference>
<keyword evidence="18" id="KW-0391">Immunity</keyword>
<dbReference type="Pfam" id="PF21728">
    <property type="entry name" value="PADR1_N"/>
    <property type="match status" value="1"/>
</dbReference>
<feature type="compositionally biased region" description="Low complexity" evidence="34">
    <location>
        <begin position="361"/>
        <end position="377"/>
    </location>
</feature>
<dbReference type="GO" id="GO:0005829">
    <property type="term" value="C:cytosol"/>
    <property type="evidence" value="ECO:0007669"/>
    <property type="project" value="UniProtKB-SubCell"/>
</dbReference>
<dbReference type="InterPro" id="IPR008288">
    <property type="entry name" value="PARP"/>
</dbReference>
<dbReference type="GO" id="GO:0005730">
    <property type="term" value="C:nucleolus"/>
    <property type="evidence" value="ECO:0007669"/>
    <property type="project" value="UniProtKB-SubCell"/>
</dbReference>
<evidence type="ECO:0000256" key="30">
    <source>
        <dbReference type="ARBA" id="ARBA00048339"/>
    </source>
</evidence>
<dbReference type="PROSITE" id="PS51059">
    <property type="entry name" value="PARP_CATALYTIC"/>
    <property type="match status" value="1"/>
</dbReference>
<dbReference type="Gene3D" id="1.10.20.130">
    <property type="match status" value="1"/>
</dbReference>
<evidence type="ECO:0000256" key="31">
    <source>
        <dbReference type="ARBA" id="ARBA00048575"/>
    </source>
</evidence>
<feature type="region of interest" description="Disordered" evidence="34">
    <location>
        <begin position="355"/>
        <end position="388"/>
    </location>
</feature>
<keyword evidence="15" id="KW-0013">ADP-ribosylation</keyword>
<evidence type="ECO:0000256" key="26">
    <source>
        <dbReference type="ARBA" id="ARBA00024164"/>
    </source>
</evidence>
<dbReference type="Pfam" id="PF00645">
    <property type="entry name" value="zf-PARP"/>
    <property type="match status" value="2"/>
</dbReference>
<evidence type="ECO:0000256" key="22">
    <source>
        <dbReference type="ARBA" id="ARBA00023163"/>
    </source>
</evidence>
<comment type="catalytic activity">
    <reaction evidence="29">
        <text>L-histidyl-[protein] + NAD(+) = N(tele)-(ADP-D-ribosyl)-L-histidyl-[protein] + nicotinamide + H(+)</text>
        <dbReference type="Rhea" id="RHEA:72071"/>
        <dbReference type="Rhea" id="RHEA-COMP:9745"/>
        <dbReference type="Rhea" id="RHEA-COMP:18085"/>
        <dbReference type="ChEBI" id="CHEBI:15378"/>
        <dbReference type="ChEBI" id="CHEBI:17154"/>
        <dbReference type="ChEBI" id="CHEBI:29979"/>
        <dbReference type="ChEBI" id="CHEBI:57540"/>
        <dbReference type="ChEBI" id="CHEBI:191398"/>
    </reaction>
    <physiologicalReaction direction="left-to-right" evidence="29">
        <dbReference type="Rhea" id="RHEA:72072"/>
    </physiologicalReaction>
</comment>
<comment type="catalytic activity">
    <reaction evidence="31">
        <text>L-seryl-[protein] + NAD(+) = O-(ADP-D-ribosyl)-L-seryl-[protein] + nicotinamide + H(+)</text>
        <dbReference type="Rhea" id="RHEA:58232"/>
        <dbReference type="Rhea" id="RHEA-COMP:9863"/>
        <dbReference type="Rhea" id="RHEA-COMP:15091"/>
        <dbReference type="ChEBI" id="CHEBI:15378"/>
        <dbReference type="ChEBI" id="CHEBI:17154"/>
        <dbReference type="ChEBI" id="CHEBI:29999"/>
        <dbReference type="ChEBI" id="CHEBI:57540"/>
        <dbReference type="ChEBI" id="CHEBI:142556"/>
    </reaction>
    <physiologicalReaction direction="left-to-right" evidence="31">
        <dbReference type="Rhea" id="RHEA:58233"/>
    </physiologicalReaction>
</comment>
<dbReference type="PANTHER" id="PTHR10459:SF112">
    <property type="entry name" value="POLY [ADP-RIBOSE] POLYMERASE 1"/>
    <property type="match status" value="1"/>
</dbReference>
<evidence type="ECO:0000256" key="4">
    <source>
        <dbReference type="ARBA" id="ARBA00022454"/>
    </source>
</evidence>
<evidence type="ECO:0000256" key="6">
    <source>
        <dbReference type="ARBA" id="ARBA00022499"/>
    </source>
</evidence>
<dbReference type="PROSITE" id="PS52007">
    <property type="entry name" value="PADR1"/>
    <property type="match status" value="1"/>
</dbReference>
<feature type="domain" description="WGR" evidence="39">
    <location>
        <begin position="525"/>
        <end position="621"/>
    </location>
</feature>
<feature type="region of interest" description="Disordered" evidence="34">
    <location>
        <begin position="479"/>
        <end position="506"/>
    </location>
</feature>
<evidence type="ECO:0000256" key="32">
    <source>
        <dbReference type="PIRNR" id="PIRNR000489"/>
    </source>
</evidence>
<dbReference type="PROSITE" id="PS51977">
    <property type="entry name" value="WGR"/>
    <property type="match status" value="1"/>
</dbReference>
<evidence type="ECO:0000256" key="9">
    <source>
        <dbReference type="ARBA" id="ARBA00022676"/>
    </source>
</evidence>
<dbReference type="PROSITE" id="PS50172">
    <property type="entry name" value="BRCT"/>
    <property type="match status" value="1"/>
</dbReference>
<dbReference type="PROSITE" id="PS51060">
    <property type="entry name" value="PARP_ALPHA_HD"/>
    <property type="match status" value="1"/>
</dbReference>
<evidence type="ECO:0000256" key="25">
    <source>
        <dbReference type="ARBA" id="ARBA00024159"/>
    </source>
</evidence>
<dbReference type="FunFam" id="3.90.228.10:FF:000002">
    <property type="entry name" value="Poly [ADP-ribose] polymerase"/>
    <property type="match status" value="1"/>
</dbReference>
<dbReference type="GO" id="GO:0008270">
    <property type="term" value="F:zinc ion binding"/>
    <property type="evidence" value="ECO:0007669"/>
    <property type="project" value="UniProtKB-KW"/>
</dbReference>
<evidence type="ECO:0000313" key="40">
    <source>
        <dbReference type="Ensembl" id="ENSLCAP00010021253.1"/>
    </source>
</evidence>
<protein>
    <recommendedName>
        <fullName evidence="32 33">Poly [ADP-ribose] polymerase</fullName>
        <ecNumber evidence="32">2.4.2.30</ecNumber>
    </recommendedName>
</protein>
<keyword evidence="4 32" id="KW-0158">Chromosome</keyword>
<feature type="compositionally biased region" description="Basic and acidic residues" evidence="34">
    <location>
        <begin position="204"/>
        <end position="231"/>
    </location>
</feature>
<comment type="similarity">
    <text evidence="27">Belongs to the ARTD/PARP family.</text>
</comment>
<evidence type="ECO:0000256" key="2">
    <source>
        <dbReference type="ARBA" id="ARBA00004514"/>
    </source>
</evidence>
<dbReference type="GO" id="GO:0051287">
    <property type="term" value="F:NAD binding"/>
    <property type="evidence" value="ECO:0007669"/>
    <property type="project" value="UniProtKB-UniRule"/>
</dbReference>
<dbReference type="PROSITE" id="PS50064">
    <property type="entry name" value="ZF_PARP_2"/>
    <property type="match status" value="2"/>
</dbReference>
<dbReference type="InterPro" id="IPR036957">
    <property type="entry name" value="Znf_PARP_sf"/>
</dbReference>
<dbReference type="CDD" id="cd01437">
    <property type="entry name" value="parp_like"/>
    <property type="match status" value="1"/>
</dbReference>
<dbReference type="PANTHER" id="PTHR10459">
    <property type="entry name" value="DNA LIGASE"/>
    <property type="match status" value="1"/>
</dbReference>
<keyword evidence="41" id="KW-1185">Reference proteome</keyword>
<dbReference type="SMART" id="SM00773">
    <property type="entry name" value="WGR"/>
    <property type="match status" value="1"/>
</dbReference>
<feature type="domain" description="BRCT" evidence="36">
    <location>
        <begin position="389"/>
        <end position="446"/>
    </location>
</feature>
<dbReference type="InterPro" id="IPR050800">
    <property type="entry name" value="ARTD/PARP"/>
</dbReference>
<evidence type="ECO:0000256" key="33">
    <source>
        <dbReference type="RuleBase" id="RU362114"/>
    </source>
</evidence>
<dbReference type="InterPro" id="IPR036930">
    <property type="entry name" value="WGR_dom_sf"/>
</dbReference>
<keyword evidence="22" id="KW-0804">Transcription</keyword>
<evidence type="ECO:0000256" key="18">
    <source>
        <dbReference type="ARBA" id="ARBA00022859"/>
    </source>
</evidence>
<organism evidence="40 41">
    <name type="scientific">Lates calcarifer</name>
    <name type="common">Barramundi</name>
    <name type="synonym">Holocentrus calcarifer</name>
    <dbReference type="NCBI Taxonomy" id="8187"/>
    <lineage>
        <taxon>Eukaryota</taxon>
        <taxon>Metazoa</taxon>
        <taxon>Chordata</taxon>
        <taxon>Craniata</taxon>
        <taxon>Vertebrata</taxon>
        <taxon>Euteleostomi</taxon>
        <taxon>Actinopterygii</taxon>
        <taxon>Neopterygii</taxon>
        <taxon>Teleostei</taxon>
        <taxon>Neoteleostei</taxon>
        <taxon>Acanthomorphata</taxon>
        <taxon>Carangaria</taxon>
        <taxon>Carangaria incertae sedis</taxon>
        <taxon>Centropomidae</taxon>
        <taxon>Lates</taxon>
    </lineage>
</organism>
<comment type="catalytic activity">
    <reaction evidence="26">
        <text>L-aspartyl-[protein] + NAD(+) = 4-O-(ADP-D-ribosyl)-L-aspartyl-[protein] + nicotinamide</text>
        <dbReference type="Rhea" id="RHEA:54424"/>
        <dbReference type="Rhea" id="RHEA-COMP:9867"/>
        <dbReference type="Rhea" id="RHEA-COMP:13832"/>
        <dbReference type="ChEBI" id="CHEBI:17154"/>
        <dbReference type="ChEBI" id="CHEBI:29961"/>
        <dbReference type="ChEBI" id="CHEBI:57540"/>
        <dbReference type="ChEBI" id="CHEBI:138102"/>
    </reaction>
    <physiologicalReaction direction="left-to-right" evidence="26">
        <dbReference type="Rhea" id="RHEA:54425"/>
    </physiologicalReaction>
</comment>
<evidence type="ECO:0000256" key="15">
    <source>
        <dbReference type="ARBA" id="ARBA00022765"/>
    </source>
</evidence>
<evidence type="ECO:0000256" key="10">
    <source>
        <dbReference type="ARBA" id="ARBA00022679"/>
    </source>
</evidence>
<dbReference type="Pfam" id="PF00644">
    <property type="entry name" value="PARP"/>
    <property type="match status" value="1"/>
</dbReference>
<dbReference type="GO" id="GO:0003950">
    <property type="term" value="F:NAD+ poly-ADP-ribosyltransferase activity"/>
    <property type="evidence" value="ECO:0007669"/>
    <property type="project" value="UniProtKB-UniRule"/>
</dbReference>
<comment type="catalytic activity">
    <reaction evidence="30">
        <text>L-tyrosyl-[protein] + NAD(+) = O-(ADP-D-ribosyl)-L-tyrosyl-[protein] + nicotinamide + H(+)</text>
        <dbReference type="Rhea" id="RHEA:58236"/>
        <dbReference type="Rhea" id="RHEA-COMP:10136"/>
        <dbReference type="Rhea" id="RHEA-COMP:15092"/>
        <dbReference type="ChEBI" id="CHEBI:15378"/>
        <dbReference type="ChEBI" id="CHEBI:17154"/>
        <dbReference type="ChEBI" id="CHEBI:46858"/>
        <dbReference type="ChEBI" id="CHEBI:57540"/>
        <dbReference type="ChEBI" id="CHEBI:142557"/>
    </reaction>
    <physiologicalReaction direction="left-to-right" evidence="30">
        <dbReference type="Rhea" id="RHEA:58237"/>
    </physiologicalReaction>
</comment>
<dbReference type="FunFam" id="3.30.1740.10:FF:000003">
    <property type="entry name" value="Poly [ADP-ribose] polymerase"/>
    <property type="match status" value="1"/>
</dbReference>
<dbReference type="PROSITE" id="PS00347">
    <property type="entry name" value="ZF_PARP_1"/>
    <property type="match status" value="2"/>
</dbReference>
<dbReference type="GO" id="GO:0070212">
    <property type="term" value="P:protein poly-ADP-ribosylation"/>
    <property type="evidence" value="ECO:0007669"/>
    <property type="project" value="TreeGrafter"/>
</dbReference>
<keyword evidence="9 32" id="KW-0328">Glycosyltransferase</keyword>
<evidence type="ECO:0000256" key="28">
    <source>
        <dbReference type="ARBA" id="ARBA00033987"/>
    </source>
</evidence>
<proteinExistence type="inferred from homology"/>
<dbReference type="CDD" id="cd08001">
    <property type="entry name" value="WGR_PARP1_like"/>
    <property type="match status" value="1"/>
</dbReference>
<dbReference type="InterPro" id="IPR038650">
    <property type="entry name" value="PADR1_C_dom_sf"/>
</dbReference>
<dbReference type="SUPFAM" id="SSF56399">
    <property type="entry name" value="ADP-ribosylation"/>
    <property type="match status" value="1"/>
</dbReference>
<evidence type="ECO:0000259" key="39">
    <source>
        <dbReference type="PROSITE" id="PS51977"/>
    </source>
</evidence>
<dbReference type="SUPFAM" id="SSF57716">
    <property type="entry name" value="Glucocorticoid receptor-like (DNA-binding domain)"/>
    <property type="match status" value="2"/>
</dbReference>
<keyword evidence="5" id="KW-0963">Cytoplasm</keyword>
<dbReference type="Gene3D" id="3.40.50.10190">
    <property type="entry name" value="BRCT domain"/>
    <property type="match status" value="1"/>
</dbReference>
<evidence type="ECO:0000256" key="34">
    <source>
        <dbReference type="SAM" id="MobiDB-lite"/>
    </source>
</evidence>
<dbReference type="GeneTree" id="ENSGT00940000156058"/>
<keyword evidence="11" id="KW-0548">Nucleotidyltransferase</keyword>
<keyword evidence="10 32" id="KW-0808">Transferase</keyword>
<feature type="region of interest" description="Disordered" evidence="34">
    <location>
        <begin position="198"/>
        <end position="231"/>
    </location>
</feature>
<feature type="domain" description="PARP catalytic" evidence="37">
    <location>
        <begin position="771"/>
        <end position="997"/>
    </location>
</feature>
<keyword evidence="17 32" id="KW-0862">Zinc</keyword>
<dbReference type="Gene3D" id="3.30.1740.10">
    <property type="entry name" value="Zinc finger, PARP-type"/>
    <property type="match status" value="2"/>
</dbReference>
<dbReference type="Pfam" id="PF08063">
    <property type="entry name" value="Zn_ribbon_PADR1"/>
    <property type="match status" value="1"/>
</dbReference>
<evidence type="ECO:0000256" key="11">
    <source>
        <dbReference type="ARBA" id="ARBA00022695"/>
    </source>
</evidence>
<evidence type="ECO:0000256" key="13">
    <source>
        <dbReference type="ARBA" id="ARBA00022737"/>
    </source>
</evidence>
<feature type="domain" description="PARP-type" evidence="35">
    <location>
        <begin position="113"/>
        <end position="203"/>
    </location>
</feature>
<feature type="domain" description="PARP-type" evidence="35">
    <location>
        <begin position="10"/>
        <end position="92"/>
    </location>
</feature>
<dbReference type="Gene3D" id="1.20.142.10">
    <property type="entry name" value="Poly(ADP-ribose) polymerase, regulatory domain"/>
    <property type="match status" value="1"/>
</dbReference>
<evidence type="ECO:0000313" key="41">
    <source>
        <dbReference type="Proteomes" id="UP000314980"/>
    </source>
</evidence>
<keyword evidence="21 32" id="KW-0238">DNA-binding</keyword>
<evidence type="ECO:0000256" key="21">
    <source>
        <dbReference type="ARBA" id="ARBA00023125"/>
    </source>
</evidence>
<dbReference type="PIRSF" id="PIRSF000489">
    <property type="entry name" value="NAD_ADPRT"/>
    <property type="match status" value="1"/>
</dbReference>
<keyword evidence="16" id="KW-0863">Zinc-finger</keyword>
<dbReference type="Pfam" id="PF00533">
    <property type="entry name" value="BRCT"/>
    <property type="match status" value="1"/>
</dbReference>
<comment type="catalytic activity">
    <reaction evidence="28 32">
        <text>NAD(+) + (ADP-D-ribosyl)n-acceptor = nicotinamide + (ADP-D-ribosyl)n+1-acceptor + H(+).</text>
        <dbReference type="EC" id="2.4.2.30"/>
    </reaction>
</comment>
<dbReference type="GO" id="GO:0005694">
    <property type="term" value="C:chromosome"/>
    <property type="evidence" value="ECO:0007669"/>
    <property type="project" value="UniProtKB-SubCell"/>
</dbReference>
<dbReference type="Pfam" id="PF02877">
    <property type="entry name" value="PARP_reg"/>
    <property type="match status" value="1"/>
</dbReference>
<dbReference type="InterPro" id="IPR036420">
    <property type="entry name" value="BRCT_dom_sf"/>
</dbReference>
<evidence type="ECO:0000256" key="24">
    <source>
        <dbReference type="ARBA" id="ARBA00023242"/>
    </source>
</evidence>
<dbReference type="SMART" id="SM01335">
    <property type="entry name" value="PADR1"/>
    <property type="match status" value="1"/>
</dbReference>
<dbReference type="InterPro" id="IPR012982">
    <property type="entry name" value="PARP1-like_PADR1_Zn_ribbon"/>
</dbReference>
<dbReference type="SUPFAM" id="SSF47587">
    <property type="entry name" value="Domain of poly(ADP-ribose) polymerase"/>
    <property type="match status" value="1"/>
</dbReference>
<evidence type="ECO:0000256" key="29">
    <source>
        <dbReference type="ARBA" id="ARBA00048241"/>
    </source>
</evidence>
<comment type="subcellular location">
    <subcellularLocation>
        <location evidence="1 32">Chromosome</location>
    </subcellularLocation>
    <subcellularLocation>
        <location evidence="2">Cytoplasm</location>
        <location evidence="2">Cytosol</location>
    </subcellularLocation>
    <subcellularLocation>
        <location evidence="3">Nucleus</location>
        <location evidence="3">Nucleolus</location>
    </subcellularLocation>
</comment>
<reference evidence="40" key="2">
    <citation type="submission" date="2025-08" db="UniProtKB">
        <authorList>
            <consortium name="Ensembl"/>
        </authorList>
    </citation>
    <scope>IDENTIFICATION</scope>
</reference>
<dbReference type="SMART" id="SM01336">
    <property type="entry name" value="zf-PARP"/>
    <property type="match status" value="2"/>
</dbReference>
<evidence type="ECO:0000256" key="16">
    <source>
        <dbReference type="ARBA" id="ARBA00022771"/>
    </source>
</evidence>
<keyword evidence="20 32" id="KW-0520">NAD</keyword>
<dbReference type="GO" id="GO:0045087">
    <property type="term" value="P:innate immune response"/>
    <property type="evidence" value="ECO:0007669"/>
    <property type="project" value="UniProtKB-KW"/>
</dbReference>
<evidence type="ECO:0000256" key="7">
    <source>
        <dbReference type="ARBA" id="ARBA00022533"/>
    </source>
</evidence>
<evidence type="ECO:0000256" key="19">
    <source>
        <dbReference type="ARBA" id="ARBA00023015"/>
    </source>
</evidence>
<dbReference type="AlphaFoldDB" id="A0A4W6D8I2"/>
<name>A0A4W6D8I2_LATCA</name>
<evidence type="ECO:0000256" key="3">
    <source>
        <dbReference type="ARBA" id="ARBA00004604"/>
    </source>
</evidence>
<evidence type="ECO:0000256" key="23">
    <source>
        <dbReference type="ARBA" id="ARBA00023204"/>
    </source>
</evidence>
<evidence type="ECO:0000259" key="36">
    <source>
        <dbReference type="PROSITE" id="PS50172"/>
    </source>
</evidence>
<dbReference type="GO" id="GO:0140815">
    <property type="term" value="F:NAD+-protein-histidine ADP-ribosyltransferase activity"/>
    <property type="evidence" value="ECO:0007669"/>
    <property type="project" value="RHEA"/>
</dbReference>
<dbReference type="SUPFAM" id="SSF142921">
    <property type="entry name" value="WGR domain-like"/>
    <property type="match status" value="1"/>
</dbReference>
<dbReference type="Gene3D" id="2.20.25.630">
    <property type="match status" value="1"/>
</dbReference>
<dbReference type="Gene3D" id="3.90.228.10">
    <property type="match status" value="1"/>
</dbReference>
<dbReference type="InterPro" id="IPR049296">
    <property type="entry name" value="PARP1-like_PADR1_N"/>
</dbReference>
<comment type="function">
    <text evidence="32">Poly-ADP-ribosyltransferase that mediates poly-ADP-ribosylation of proteins and plays a key role in DNA repair.</text>
</comment>
<dbReference type="Ensembl" id="ENSLCAT00010021717.1">
    <property type="protein sequence ID" value="ENSLCAP00010021253.1"/>
    <property type="gene ID" value="ENSLCAG00010009960.1"/>
</dbReference>
<dbReference type="InterPro" id="IPR008893">
    <property type="entry name" value="WGR_domain"/>
</dbReference>